<dbReference type="PANTHER" id="PTHR21733">
    <property type="entry name" value="CUB_2 DOMAIN-CONTAINING PROTEIN-RELATED-RELATED"/>
    <property type="match status" value="1"/>
</dbReference>
<feature type="signal peptide" evidence="2">
    <location>
        <begin position="1"/>
        <end position="17"/>
    </location>
</feature>
<evidence type="ECO:0008006" key="5">
    <source>
        <dbReference type="Google" id="ProtNLM"/>
    </source>
</evidence>
<dbReference type="PANTHER" id="PTHR21733:SF8">
    <property type="entry name" value="DOWNSTREAM OF DAF-16 (REGULATED BY DAF-16)"/>
    <property type="match status" value="1"/>
</dbReference>
<keyword evidence="4" id="KW-1185">Reference proteome</keyword>
<sequence>MARTCLFTFALFTVCTAQKLVELNSFQGENTKNYFSSTGTFGIYVSAYSDTANVLKQIFVVTDDQKQISLYDLKSKKLFQTSGELQPYPVTQSAYVTTSLSSKQLSSLNGVMFVSTSKQLNDKNFHVYDIDTNHLVNLSGDLTVVFLNTHIDTSPIHSTLISNWKQDENAIVFMYKQYPTDSAEQKNSQIFANPIIGYDWNKFSPTVETFSLSFKSFYIKTHGSLQFNIGPGYYDVNGKTTTSYTTTGFYMKTANQSDRTITIHTARDTKYTGKTGANTIGELSQGGKVDVGEYDNSNIQYQDSTSFPPSTSIFFWTSRTIGETFQISSTNAQSGYFCVQYFVIQNSTPGQTTVLPGRQTTAQHGGPTLPPVTSQPGHQTSSHLETTTKINSQIPNIFISILVLCLGYFY</sequence>
<dbReference type="GO" id="GO:0045121">
    <property type="term" value="C:membrane raft"/>
    <property type="evidence" value="ECO:0007669"/>
    <property type="project" value="TreeGrafter"/>
</dbReference>
<feature type="compositionally biased region" description="Polar residues" evidence="1">
    <location>
        <begin position="371"/>
        <end position="385"/>
    </location>
</feature>
<dbReference type="GO" id="GO:0045087">
    <property type="term" value="P:innate immune response"/>
    <property type="evidence" value="ECO:0007669"/>
    <property type="project" value="TreeGrafter"/>
</dbReference>
<dbReference type="Proteomes" id="UP000005237">
    <property type="component" value="Unassembled WGS sequence"/>
</dbReference>
<dbReference type="AlphaFoldDB" id="A0A8R1HMK8"/>
<dbReference type="Pfam" id="PF03409">
    <property type="entry name" value="Glycoprotein"/>
    <property type="match status" value="1"/>
</dbReference>
<reference evidence="4" key="1">
    <citation type="submission" date="2010-08" db="EMBL/GenBank/DDBJ databases">
        <authorList>
            <consortium name="Caenorhabditis japonica Sequencing Consortium"/>
            <person name="Wilson R.K."/>
        </authorList>
    </citation>
    <scope>NUCLEOTIDE SEQUENCE [LARGE SCALE GENOMIC DNA]</scope>
    <source>
        <strain evidence="4">DF5081</strain>
    </source>
</reference>
<name>A0A8R1HMK8_CAEJA</name>
<accession>A0A8R1HMK8</accession>
<feature type="region of interest" description="Disordered" evidence="1">
    <location>
        <begin position="357"/>
        <end position="385"/>
    </location>
</feature>
<keyword evidence="2" id="KW-0732">Signal</keyword>
<proteinExistence type="predicted"/>
<organism evidence="3 4">
    <name type="scientific">Caenorhabditis japonica</name>
    <dbReference type="NCBI Taxonomy" id="281687"/>
    <lineage>
        <taxon>Eukaryota</taxon>
        <taxon>Metazoa</taxon>
        <taxon>Ecdysozoa</taxon>
        <taxon>Nematoda</taxon>
        <taxon>Chromadorea</taxon>
        <taxon>Rhabditida</taxon>
        <taxon>Rhabditina</taxon>
        <taxon>Rhabditomorpha</taxon>
        <taxon>Rhabditoidea</taxon>
        <taxon>Rhabditidae</taxon>
        <taxon>Peloderinae</taxon>
        <taxon>Caenorhabditis</taxon>
    </lineage>
</organism>
<evidence type="ECO:0000256" key="1">
    <source>
        <dbReference type="SAM" id="MobiDB-lite"/>
    </source>
</evidence>
<protein>
    <recommendedName>
        <fullName evidence="5">CUB-like domain-containing protein</fullName>
    </recommendedName>
</protein>
<dbReference type="EnsemblMetazoa" id="CJA04008.1">
    <property type="protein sequence ID" value="CJA04008.1"/>
    <property type="gene ID" value="WBGene00123212"/>
</dbReference>
<evidence type="ECO:0000313" key="3">
    <source>
        <dbReference type="EnsemblMetazoa" id="CJA04008.1"/>
    </source>
</evidence>
<evidence type="ECO:0000256" key="2">
    <source>
        <dbReference type="SAM" id="SignalP"/>
    </source>
</evidence>
<evidence type="ECO:0000313" key="4">
    <source>
        <dbReference type="Proteomes" id="UP000005237"/>
    </source>
</evidence>
<reference evidence="3" key="2">
    <citation type="submission" date="2022-06" db="UniProtKB">
        <authorList>
            <consortium name="EnsemblMetazoa"/>
        </authorList>
    </citation>
    <scope>IDENTIFICATION</scope>
    <source>
        <strain evidence="3">DF5081</strain>
    </source>
</reference>
<feature type="chain" id="PRO_5035942539" description="CUB-like domain-containing protein" evidence="2">
    <location>
        <begin position="18"/>
        <end position="410"/>
    </location>
</feature>
<dbReference type="InterPro" id="IPR005071">
    <property type="entry name" value="Glycoprotein"/>
</dbReference>